<keyword evidence="2" id="KW-1185">Reference proteome</keyword>
<name>A0A252F5U2_9FIRM</name>
<accession>A0A252F5U2</accession>
<comment type="caution">
    <text evidence="1">The sequence shown here is derived from an EMBL/GenBank/DDBJ whole genome shotgun (WGS) entry which is preliminary data.</text>
</comment>
<dbReference type="RefSeq" id="WP_087017900.1">
    <property type="nucleotide sequence ID" value="NZ_NHOC01000003.1"/>
</dbReference>
<dbReference type="OrthoDB" id="361760at2"/>
<reference evidence="1 2" key="1">
    <citation type="submission" date="2017-05" db="EMBL/GenBank/DDBJ databases">
        <title>Butyricicoccus porcorum sp. nov. a butyrate-producing bacterium from the swine intestinal tract.</title>
        <authorList>
            <person name="Trachsel J."/>
            <person name="Humphrey S."/>
            <person name="Allen H.K."/>
        </authorList>
    </citation>
    <scope>NUCLEOTIDE SEQUENCE [LARGE SCALE GENOMIC DNA]</scope>
    <source>
        <strain evidence="1">BB10</strain>
    </source>
</reference>
<sequence>MKSHAKMSRLDRAKQFSPFAALKGYETALRVKEKVLVPRIELSEEAQAELDQKLHMIAKDDWITVVYFHCFTGSDIGEYLQITGKVSRLEPERRILQIANTIISINDIRSLKSELFFPLECRHA</sequence>
<dbReference type="AlphaFoldDB" id="A0A252F5U2"/>
<evidence type="ECO:0008006" key="3">
    <source>
        <dbReference type="Google" id="ProtNLM"/>
    </source>
</evidence>
<gene>
    <name evidence="1" type="ORF">CBW42_03680</name>
</gene>
<protein>
    <recommendedName>
        <fullName evidence="3">YolD-like family protein</fullName>
    </recommendedName>
</protein>
<proteinExistence type="predicted"/>
<organism evidence="1 2">
    <name type="scientific">Butyricicoccus porcorum</name>
    <dbReference type="NCBI Taxonomy" id="1945634"/>
    <lineage>
        <taxon>Bacteria</taxon>
        <taxon>Bacillati</taxon>
        <taxon>Bacillota</taxon>
        <taxon>Clostridia</taxon>
        <taxon>Eubacteriales</taxon>
        <taxon>Butyricicoccaceae</taxon>
        <taxon>Butyricicoccus</taxon>
    </lineage>
</organism>
<evidence type="ECO:0000313" key="1">
    <source>
        <dbReference type="EMBL" id="OUM21147.1"/>
    </source>
</evidence>
<evidence type="ECO:0000313" key="2">
    <source>
        <dbReference type="Proteomes" id="UP000194903"/>
    </source>
</evidence>
<dbReference type="EMBL" id="NHOC01000003">
    <property type="protein sequence ID" value="OUM21147.1"/>
    <property type="molecule type" value="Genomic_DNA"/>
</dbReference>
<dbReference type="Proteomes" id="UP000194903">
    <property type="component" value="Unassembled WGS sequence"/>
</dbReference>